<feature type="compositionally biased region" description="Basic and acidic residues" evidence="1">
    <location>
        <begin position="182"/>
        <end position="197"/>
    </location>
</feature>
<evidence type="ECO:0000313" key="4">
    <source>
        <dbReference type="Proteomes" id="UP000277580"/>
    </source>
</evidence>
<feature type="compositionally biased region" description="Basic and acidic residues" evidence="1">
    <location>
        <begin position="220"/>
        <end position="235"/>
    </location>
</feature>
<protein>
    <recommendedName>
        <fullName evidence="2">G-patch domain-containing protein</fullName>
    </recommendedName>
</protein>
<feature type="region of interest" description="Disordered" evidence="1">
    <location>
        <begin position="1"/>
        <end position="25"/>
    </location>
</feature>
<dbReference type="STRING" id="1392247.A0A3N4KRC5"/>
<dbReference type="InParanoid" id="A0A3N4KRC5"/>
<feature type="domain" description="G-patch" evidence="2">
    <location>
        <begin position="25"/>
        <end position="81"/>
    </location>
</feature>
<feature type="compositionally biased region" description="Polar residues" evidence="1">
    <location>
        <begin position="328"/>
        <end position="338"/>
    </location>
</feature>
<proteinExistence type="predicted"/>
<keyword evidence="4" id="KW-1185">Reference proteome</keyword>
<evidence type="ECO:0000256" key="1">
    <source>
        <dbReference type="SAM" id="MobiDB-lite"/>
    </source>
</evidence>
<dbReference type="AlphaFoldDB" id="A0A3N4KRC5"/>
<feature type="region of interest" description="Disordered" evidence="1">
    <location>
        <begin position="161"/>
        <end position="340"/>
    </location>
</feature>
<accession>A0A3N4KRC5</accession>
<dbReference type="EMBL" id="ML119131">
    <property type="protein sequence ID" value="RPB12068.1"/>
    <property type="molecule type" value="Genomic_DNA"/>
</dbReference>
<dbReference type="OrthoDB" id="29523at2759"/>
<reference evidence="3 4" key="1">
    <citation type="journal article" date="2018" name="Nat. Ecol. Evol.">
        <title>Pezizomycetes genomes reveal the molecular basis of ectomycorrhizal truffle lifestyle.</title>
        <authorList>
            <person name="Murat C."/>
            <person name="Payen T."/>
            <person name="Noel B."/>
            <person name="Kuo A."/>
            <person name="Morin E."/>
            <person name="Chen J."/>
            <person name="Kohler A."/>
            <person name="Krizsan K."/>
            <person name="Balestrini R."/>
            <person name="Da Silva C."/>
            <person name="Montanini B."/>
            <person name="Hainaut M."/>
            <person name="Levati E."/>
            <person name="Barry K.W."/>
            <person name="Belfiori B."/>
            <person name="Cichocki N."/>
            <person name="Clum A."/>
            <person name="Dockter R.B."/>
            <person name="Fauchery L."/>
            <person name="Guy J."/>
            <person name="Iotti M."/>
            <person name="Le Tacon F."/>
            <person name="Lindquist E.A."/>
            <person name="Lipzen A."/>
            <person name="Malagnac F."/>
            <person name="Mello A."/>
            <person name="Molinier V."/>
            <person name="Miyauchi S."/>
            <person name="Poulain J."/>
            <person name="Riccioni C."/>
            <person name="Rubini A."/>
            <person name="Sitrit Y."/>
            <person name="Splivallo R."/>
            <person name="Traeger S."/>
            <person name="Wang M."/>
            <person name="Zifcakova L."/>
            <person name="Wipf D."/>
            <person name="Zambonelli A."/>
            <person name="Paolocci F."/>
            <person name="Nowrousian M."/>
            <person name="Ottonello S."/>
            <person name="Baldrian P."/>
            <person name="Spatafora J.W."/>
            <person name="Henrissat B."/>
            <person name="Nagy L.G."/>
            <person name="Aury J.M."/>
            <person name="Wincker P."/>
            <person name="Grigoriev I.V."/>
            <person name="Bonfante P."/>
            <person name="Martin F.M."/>
        </authorList>
    </citation>
    <scope>NUCLEOTIDE SEQUENCE [LARGE SCALE GENOMIC DNA]</scope>
    <source>
        <strain evidence="3 4">CCBAS932</strain>
    </source>
</reference>
<gene>
    <name evidence="3" type="ORF">P167DRAFT_545856</name>
</gene>
<feature type="compositionally biased region" description="Basic and acidic residues" evidence="1">
    <location>
        <begin position="278"/>
        <end position="305"/>
    </location>
</feature>
<evidence type="ECO:0000259" key="2">
    <source>
        <dbReference type="PROSITE" id="PS50174"/>
    </source>
</evidence>
<feature type="compositionally biased region" description="Basic and acidic residues" evidence="1">
    <location>
        <begin position="257"/>
        <end position="271"/>
    </location>
</feature>
<dbReference type="GO" id="GO:0003676">
    <property type="term" value="F:nucleic acid binding"/>
    <property type="evidence" value="ECO:0007669"/>
    <property type="project" value="InterPro"/>
</dbReference>
<dbReference type="PROSITE" id="PS50174">
    <property type="entry name" value="G_PATCH"/>
    <property type="match status" value="1"/>
</dbReference>
<name>A0A3N4KRC5_9PEZI</name>
<evidence type="ECO:0000313" key="3">
    <source>
        <dbReference type="EMBL" id="RPB12068.1"/>
    </source>
</evidence>
<dbReference type="InterPro" id="IPR000467">
    <property type="entry name" value="G_patch_dom"/>
</dbReference>
<dbReference type="Proteomes" id="UP000277580">
    <property type="component" value="Unassembled WGS sequence"/>
</dbReference>
<sequence>MGLAGPRNRTKIGADPRNTNWSNNTDRFGHRILTTLGWQPGSTLGDTLSLYHQSGHITAASAAGVKIALKDDNLGIGCNKRQREDECVGLDGLQSLLGRLNGKGNDELEKEAETRDKLRRDVIVGGRYGMKFVRGETYVSSDIDTLLKKIKLEGEKEAEVKVEVEVKEEEEEVKEKKKKKSKKEDKVKKETKIKKEESESEAEIAAIPTTPSDESTSVSIKKEKKEKTKREKSSSKSESATPVPEVDSDSKSKKRKRSDEDSTEKNKDKKDRVSKKSKNGETHEQRKERRAREKKEKEARKAEKKDKKKKKSKSSSSDSDSSEDESTPAASGTANPSGYSALVGRQAVRHRFIAAKRSAVMDAKALNEIFMIKA</sequence>
<organism evidence="3 4">
    <name type="scientific">Morchella conica CCBAS932</name>
    <dbReference type="NCBI Taxonomy" id="1392247"/>
    <lineage>
        <taxon>Eukaryota</taxon>
        <taxon>Fungi</taxon>
        <taxon>Dikarya</taxon>
        <taxon>Ascomycota</taxon>
        <taxon>Pezizomycotina</taxon>
        <taxon>Pezizomycetes</taxon>
        <taxon>Pezizales</taxon>
        <taxon>Morchellaceae</taxon>
        <taxon>Morchella</taxon>
    </lineage>
</organism>